<dbReference type="Pfam" id="PF02463">
    <property type="entry name" value="SMC_N"/>
    <property type="match status" value="1"/>
</dbReference>
<feature type="domain" description="RecF/RecN/SMC N-terminal" evidence="11">
    <location>
        <begin position="2"/>
        <end position="509"/>
    </location>
</feature>
<evidence type="ECO:0000256" key="3">
    <source>
        <dbReference type="ARBA" id="ARBA00021315"/>
    </source>
</evidence>
<dbReference type="NCBIfam" id="NF008121">
    <property type="entry name" value="PRK10869.1"/>
    <property type="match status" value="1"/>
</dbReference>
<proteinExistence type="inferred from homology"/>
<dbReference type="EMBL" id="PDOF01000001">
    <property type="protein sequence ID" value="PYZ98568.1"/>
    <property type="molecule type" value="Genomic_DNA"/>
</dbReference>
<dbReference type="InterPro" id="IPR004604">
    <property type="entry name" value="DNA_recomb/repair_RecN"/>
</dbReference>
<feature type="coiled-coil region" evidence="10">
    <location>
        <begin position="321"/>
        <end position="391"/>
    </location>
</feature>
<organism evidence="12 13">
    <name type="scientific">Alteribacter lacisalsi</name>
    <dbReference type="NCBI Taxonomy" id="2045244"/>
    <lineage>
        <taxon>Bacteria</taxon>
        <taxon>Bacillati</taxon>
        <taxon>Bacillota</taxon>
        <taxon>Bacilli</taxon>
        <taxon>Bacillales</taxon>
        <taxon>Bacillaceae</taxon>
        <taxon>Alteribacter</taxon>
    </lineage>
</organism>
<dbReference type="Proteomes" id="UP000248066">
    <property type="component" value="Unassembled WGS sequence"/>
</dbReference>
<dbReference type="CDD" id="cd03241">
    <property type="entry name" value="ABC_RecN"/>
    <property type="match status" value="2"/>
</dbReference>
<sequence length="564" mass="63879">MLVELSIRNFAIIDHVTVPFEEGLTVLTGETGAGKSIIIDAIGLLIGGRGSVEFVRHGSKRAEIEGLFSLENHDEIEPLLTDIGIGLSDDSMVVIRREISKQGKSICRVNGKLVTLASLRQVGQLLVDIHGQHEHQQLLQVDRHLFLLDRFAGEHLNSAKEEYSTLYSRLLKTKKQYRQLSENEQQTAQRLDLIRYQLNEIESARLRPDEDEELTAEKQKLSNSEQLYQRVHDSHQALYGENQGLEWIMVAVNQMEEATELDPALKEVKETITNCYYLLEESSFTLRDYVENIEFNPERLNDIESRLSEILSLRRKYGENVNAVLEHASKIEEEVETLENKDEHLQKWASDLEAIEKDLAVEARHLTELRRKQAKKLTQDIQRELKALYMEKTRFEVAFHDHESPSFTKDGTDDVEFMVATNQGEPLKPLVKVASGGEISRIILALKTILASHEGVTSLIFDEVDTGVSGRVAQAIAQKIHHISTGSQVLCITHLPQVAAMADSHLFIAKGERDGRVTTEVTPLSEKEKVEEIGRMISGVEMTELTRKHAEELIEQADEMKVAR</sequence>
<dbReference type="GO" id="GO:0043590">
    <property type="term" value="C:bacterial nucleoid"/>
    <property type="evidence" value="ECO:0007669"/>
    <property type="project" value="TreeGrafter"/>
</dbReference>
<evidence type="ECO:0000256" key="8">
    <source>
        <dbReference type="ARBA" id="ARBA00033408"/>
    </source>
</evidence>
<evidence type="ECO:0000256" key="9">
    <source>
        <dbReference type="PIRNR" id="PIRNR003128"/>
    </source>
</evidence>
<dbReference type="GO" id="GO:0006281">
    <property type="term" value="P:DNA repair"/>
    <property type="evidence" value="ECO:0007669"/>
    <property type="project" value="UniProtKB-KW"/>
</dbReference>
<dbReference type="PIRSF" id="PIRSF003128">
    <property type="entry name" value="RecN"/>
    <property type="match status" value="1"/>
</dbReference>
<dbReference type="OrthoDB" id="9806954at2"/>
<gene>
    <name evidence="12" type="primary">recN</name>
    <name evidence="12" type="ORF">CR205_08280</name>
</gene>
<dbReference type="PANTHER" id="PTHR11059:SF0">
    <property type="entry name" value="DNA REPAIR PROTEIN RECN"/>
    <property type="match status" value="1"/>
</dbReference>
<evidence type="ECO:0000256" key="6">
    <source>
        <dbReference type="ARBA" id="ARBA00022840"/>
    </source>
</evidence>
<dbReference type="GO" id="GO:0005524">
    <property type="term" value="F:ATP binding"/>
    <property type="evidence" value="ECO:0007669"/>
    <property type="project" value="UniProtKB-KW"/>
</dbReference>
<evidence type="ECO:0000256" key="7">
    <source>
        <dbReference type="ARBA" id="ARBA00023204"/>
    </source>
</evidence>
<dbReference type="Gene3D" id="3.40.50.300">
    <property type="entry name" value="P-loop containing nucleotide triphosphate hydrolases"/>
    <property type="match status" value="2"/>
</dbReference>
<keyword evidence="5 9" id="KW-0227">DNA damage</keyword>
<evidence type="ECO:0000313" key="12">
    <source>
        <dbReference type="EMBL" id="PYZ98568.1"/>
    </source>
</evidence>
<comment type="similarity">
    <text evidence="2 9">Belongs to the RecN family.</text>
</comment>
<keyword evidence="7 9" id="KW-0234">DNA repair</keyword>
<dbReference type="RefSeq" id="WP_110518567.1">
    <property type="nucleotide sequence ID" value="NZ_PDOF01000001.1"/>
</dbReference>
<accession>A0A2W0HXR3</accession>
<dbReference type="PANTHER" id="PTHR11059">
    <property type="entry name" value="DNA REPAIR PROTEIN RECN"/>
    <property type="match status" value="1"/>
</dbReference>
<dbReference type="GO" id="GO:0009432">
    <property type="term" value="P:SOS response"/>
    <property type="evidence" value="ECO:0007669"/>
    <property type="project" value="TreeGrafter"/>
</dbReference>
<keyword evidence="10" id="KW-0175">Coiled coil</keyword>
<dbReference type="NCBIfam" id="TIGR00634">
    <property type="entry name" value="recN"/>
    <property type="match status" value="1"/>
</dbReference>
<dbReference type="FunFam" id="3.40.50.300:FF:000356">
    <property type="entry name" value="DNA repair protein RecN"/>
    <property type="match status" value="1"/>
</dbReference>
<evidence type="ECO:0000313" key="13">
    <source>
        <dbReference type="Proteomes" id="UP000248066"/>
    </source>
</evidence>
<dbReference type="GO" id="GO:0006310">
    <property type="term" value="P:DNA recombination"/>
    <property type="evidence" value="ECO:0007669"/>
    <property type="project" value="InterPro"/>
</dbReference>
<evidence type="ECO:0000256" key="10">
    <source>
        <dbReference type="SAM" id="Coils"/>
    </source>
</evidence>
<comment type="caution">
    <text evidence="12">The sequence shown here is derived from an EMBL/GenBank/DDBJ whole genome shotgun (WGS) entry which is preliminary data.</text>
</comment>
<dbReference type="InterPro" id="IPR027417">
    <property type="entry name" value="P-loop_NTPase"/>
</dbReference>
<evidence type="ECO:0000256" key="5">
    <source>
        <dbReference type="ARBA" id="ARBA00022763"/>
    </source>
</evidence>
<keyword evidence="4" id="KW-0547">Nucleotide-binding</keyword>
<dbReference type="FunFam" id="3.40.50.300:FF:000319">
    <property type="entry name" value="DNA repair protein RecN"/>
    <property type="match status" value="1"/>
</dbReference>
<dbReference type="SUPFAM" id="SSF52540">
    <property type="entry name" value="P-loop containing nucleoside triphosphate hydrolases"/>
    <property type="match status" value="2"/>
</dbReference>
<evidence type="ECO:0000259" key="11">
    <source>
        <dbReference type="Pfam" id="PF02463"/>
    </source>
</evidence>
<keyword evidence="13" id="KW-1185">Reference proteome</keyword>
<evidence type="ECO:0000256" key="2">
    <source>
        <dbReference type="ARBA" id="ARBA00009441"/>
    </source>
</evidence>
<comment type="function">
    <text evidence="1 9">May be involved in recombinational repair of damaged DNA.</text>
</comment>
<name>A0A2W0HXR3_9BACI</name>
<evidence type="ECO:0000256" key="4">
    <source>
        <dbReference type="ARBA" id="ARBA00022741"/>
    </source>
</evidence>
<evidence type="ECO:0000256" key="1">
    <source>
        <dbReference type="ARBA" id="ARBA00003618"/>
    </source>
</evidence>
<protein>
    <recommendedName>
        <fullName evidence="3 9">DNA repair protein RecN</fullName>
    </recommendedName>
    <alternativeName>
        <fullName evidence="8 9">Recombination protein N</fullName>
    </alternativeName>
</protein>
<keyword evidence="6" id="KW-0067">ATP-binding</keyword>
<dbReference type="InterPro" id="IPR003395">
    <property type="entry name" value="RecF/RecN/SMC_N"/>
</dbReference>
<dbReference type="AlphaFoldDB" id="A0A2W0HXR3"/>
<reference evidence="12 13" key="1">
    <citation type="submission" date="2017-10" db="EMBL/GenBank/DDBJ databases">
        <title>Bacillus sp. nov., a halophilic bacterium isolated from a Yangshapao Lake.</title>
        <authorList>
            <person name="Wang H."/>
        </authorList>
    </citation>
    <scope>NUCLEOTIDE SEQUENCE [LARGE SCALE GENOMIC DNA]</scope>
    <source>
        <strain evidence="12 13">YSP-3</strain>
    </source>
</reference>